<dbReference type="Gene3D" id="3.30.70.360">
    <property type="match status" value="1"/>
</dbReference>
<evidence type="ECO:0000256" key="5">
    <source>
        <dbReference type="ARBA" id="ARBA00022801"/>
    </source>
</evidence>
<keyword evidence="11" id="KW-1185">Reference proteome</keyword>
<proteinExistence type="inferred from homology"/>
<dbReference type="PANTHER" id="PTHR32494:SF19">
    <property type="entry name" value="ALLANTOATE DEIMINASE-RELATED"/>
    <property type="match status" value="1"/>
</dbReference>
<dbReference type="InParanoid" id="A0A6M4HBN3"/>
<dbReference type="RefSeq" id="WP_212758076.1">
    <property type="nucleotide sequence ID" value="NZ_CP053073.1"/>
</dbReference>
<dbReference type="PIRSF" id="PIRSF001235">
    <property type="entry name" value="Amidase_carbamoylase"/>
    <property type="match status" value="1"/>
</dbReference>
<dbReference type="CDD" id="cd03884">
    <property type="entry name" value="M20_bAS"/>
    <property type="match status" value="1"/>
</dbReference>
<dbReference type="SUPFAM" id="SSF53187">
    <property type="entry name" value="Zn-dependent exopeptidases"/>
    <property type="match status" value="1"/>
</dbReference>
<evidence type="ECO:0000256" key="7">
    <source>
        <dbReference type="PIRSR" id="PIRSR001235-1"/>
    </source>
</evidence>
<keyword evidence="7" id="KW-0862">Zinc</keyword>
<dbReference type="GO" id="GO:0016813">
    <property type="term" value="F:hydrolase activity, acting on carbon-nitrogen (but not peptide) bonds, in linear amidines"/>
    <property type="evidence" value="ECO:0007669"/>
    <property type="project" value="InterPro"/>
</dbReference>
<feature type="binding site" evidence="7">
    <location>
        <position position="89"/>
    </location>
    <ligand>
        <name>Zn(2+)</name>
        <dbReference type="ChEBI" id="CHEBI:29105"/>
        <label>2</label>
    </ligand>
</feature>
<dbReference type="Gene3D" id="3.40.630.10">
    <property type="entry name" value="Zn peptidases"/>
    <property type="match status" value="1"/>
</dbReference>
<keyword evidence="6" id="KW-0464">Manganese</keyword>
<feature type="binding site" evidence="7">
    <location>
        <position position="89"/>
    </location>
    <ligand>
        <name>Zn(2+)</name>
        <dbReference type="ChEBI" id="CHEBI:29105"/>
        <label>1</label>
    </ligand>
</feature>
<dbReference type="EC" id="3.5.1.87" evidence="10"/>
<dbReference type="Pfam" id="PF07687">
    <property type="entry name" value="M20_dimer"/>
    <property type="match status" value="1"/>
</dbReference>
<evidence type="ECO:0000313" key="11">
    <source>
        <dbReference type="Proteomes" id="UP000503096"/>
    </source>
</evidence>
<reference evidence="10 11" key="1">
    <citation type="submission" date="2020-04" db="EMBL/GenBank/DDBJ databases">
        <title>Usitatibacter rugosus gen. nov., sp. nov. and Usitatibacter palustris sp. nov., novel members of Usitatibacteraceae fam. nov. within the order Nitrosomonadales isolated from soil.</title>
        <authorList>
            <person name="Huber K.J."/>
            <person name="Neumann-Schaal M."/>
            <person name="Geppert A."/>
            <person name="Luckner M."/>
            <person name="Wanner G."/>
            <person name="Overmann J."/>
        </authorList>
    </citation>
    <scope>NUCLEOTIDE SEQUENCE [LARGE SCALE GENOMIC DNA]</scope>
    <source>
        <strain evidence="10 11">Swamp67</strain>
    </source>
</reference>
<dbReference type="NCBIfam" id="TIGR01879">
    <property type="entry name" value="hydantase"/>
    <property type="match status" value="1"/>
</dbReference>
<dbReference type="InterPro" id="IPR011650">
    <property type="entry name" value="Peptidase_M20_dimer"/>
</dbReference>
<dbReference type="Pfam" id="PF01546">
    <property type="entry name" value="Peptidase_M20"/>
    <property type="match status" value="1"/>
</dbReference>
<dbReference type="FunCoup" id="A0A6M4HBN3">
    <property type="interactions" value="204"/>
</dbReference>
<feature type="binding site" evidence="7">
    <location>
        <position position="186"/>
    </location>
    <ligand>
        <name>Zn(2+)</name>
        <dbReference type="ChEBI" id="CHEBI:29105"/>
        <label>1</label>
    </ligand>
</feature>
<evidence type="ECO:0000256" key="2">
    <source>
        <dbReference type="ARBA" id="ARBA00006153"/>
    </source>
</evidence>
<gene>
    <name evidence="10" type="primary">amaB_2</name>
    <name evidence="10" type="ORF">DSM104440_02720</name>
</gene>
<protein>
    <submittedName>
        <fullName evidence="10">N-carbamoyl-L-amino acid hydrolase</fullName>
        <ecNumber evidence="10">3.5.1.87</ecNumber>
    </submittedName>
</protein>
<dbReference type="NCBIfam" id="NF006775">
    <property type="entry name" value="PRK09290.2-5"/>
    <property type="match status" value="1"/>
</dbReference>
<evidence type="ECO:0000256" key="6">
    <source>
        <dbReference type="ARBA" id="ARBA00023211"/>
    </source>
</evidence>
<feature type="binding site" evidence="8">
    <location>
        <position position="285"/>
    </location>
    <ligand>
        <name>allantoate</name>
        <dbReference type="ChEBI" id="CHEBI:17536"/>
    </ligand>
</feature>
<accession>A0A6M4HBN3</accession>
<feature type="domain" description="Peptidase M20 dimerisation" evidence="9">
    <location>
        <begin position="208"/>
        <end position="305"/>
    </location>
</feature>
<keyword evidence="5 10" id="KW-0378">Hydrolase</keyword>
<evidence type="ECO:0000256" key="1">
    <source>
        <dbReference type="ARBA" id="ARBA00001936"/>
    </source>
</evidence>
<dbReference type="PANTHER" id="PTHR32494">
    <property type="entry name" value="ALLANTOATE DEIMINASE-RELATED"/>
    <property type="match status" value="1"/>
</dbReference>
<feature type="binding site" evidence="7">
    <location>
        <position position="124"/>
    </location>
    <ligand>
        <name>Zn(2+)</name>
        <dbReference type="ChEBI" id="CHEBI:29105"/>
        <label>2</label>
    </ligand>
</feature>
<dbReference type="Proteomes" id="UP000503096">
    <property type="component" value="Chromosome"/>
</dbReference>
<evidence type="ECO:0000256" key="3">
    <source>
        <dbReference type="ARBA" id="ARBA00011738"/>
    </source>
</evidence>
<evidence type="ECO:0000259" key="9">
    <source>
        <dbReference type="Pfam" id="PF07687"/>
    </source>
</evidence>
<dbReference type="GO" id="GO:0050538">
    <property type="term" value="F:N-carbamoyl-L-amino-acid hydrolase activity"/>
    <property type="evidence" value="ECO:0007669"/>
    <property type="project" value="UniProtKB-EC"/>
</dbReference>
<dbReference type="AlphaFoldDB" id="A0A6M4HBN3"/>
<feature type="binding site" evidence="8">
    <location>
        <position position="272"/>
    </location>
    <ligand>
        <name>allantoate</name>
        <dbReference type="ChEBI" id="CHEBI:17536"/>
    </ligand>
</feature>
<dbReference type="SUPFAM" id="SSF55031">
    <property type="entry name" value="Bacterial exopeptidase dimerisation domain"/>
    <property type="match status" value="1"/>
</dbReference>
<comment type="similarity">
    <text evidence="2">Belongs to the peptidase M20 family.</text>
</comment>
<dbReference type="KEGG" id="upl:DSM104440_02720"/>
<feature type="binding site" evidence="7">
    <location>
        <position position="78"/>
    </location>
    <ligand>
        <name>Zn(2+)</name>
        <dbReference type="ChEBI" id="CHEBI:29105"/>
        <label>1</label>
    </ligand>
</feature>
<comment type="subunit">
    <text evidence="3">Homodimer.</text>
</comment>
<evidence type="ECO:0000256" key="4">
    <source>
        <dbReference type="ARBA" id="ARBA00022723"/>
    </source>
</evidence>
<evidence type="ECO:0000313" key="10">
    <source>
        <dbReference type="EMBL" id="QJR15894.1"/>
    </source>
</evidence>
<sequence>MTFGERILERAECLAAFTEDEGRLTRTYLTPMHRKAGEQIAAWMREAGMQASFDALGNVVGRYEGATADAPVVLTGSHMDTVVDAGRYDGVFGILTAIECVADLAKRGKRLPFAFEVAAFGDEEGVRFGVTMIGSRAFAGRFRPEMLEARDKDGVSLREALTAFGGNPDEIPGLARKGIAAFVESHIEQGPVLLDDNLSVGVVTSIAGSYRVKAKVTGLAGHAGTVRMPGRRDALMAAAEMALAVEAHCAAQPHELVGTVGKLAVAGGGATNVIPGSVEFTVDLRSGDDAVRRRALRELEDKLFAVAKRRSVALEWNPFFELQAMPCDPRMQAALAASIDAQGIRVRHLPSGAGHDAMELAHVAPMAMLFVRCGNGGISHHPSETLAASDADIATSVLLHFLESYVP</sequence>
<keyword evidence="4 7" id="KW-0479">Metal-binding</keyword>
<dbReference type="GO" id="GO:0046872">
    <property type="term" value="F:metal ion binding"/>
    <property type="evidence" value="ECO:0007669"/>
    <property type="project" value="UniProtKB-KW"/>
</dbReference>
<dbReference type="EMBL" id="CP053073">
    <property type="protein sequence ID" value="QJR15894.1"/>
    <property type="molecule type" value="Genomic_DNA"/>
</dbReference>
<comment type="cofactor">
    <cofactor evidence="7">
        <name>Zn(2+)</name>
        <dbReference type="ChEBI" id="CHEBI:29105"/>
    </cofactor>
    <text evidence="7">Binds 2 Zn(2+) ions per subunit.</text>
</comment>
<feature type="binding site" evidence="7">
    <location>
        <position position="380"/>
    </location>
    <ligand>
        <name>Zn(2+)</name>
        <dbReference type="ChEBI" id="CHEBI:29105"/>
        <label>2</label>
    </ligand>
</feature>
<evidence type="ECO:0000256" key="8">
    <source>
        <dbReference type="PIRSR" id="PIRSR001235-2"/>
    </source>
</evidence>
<dbReference type="InterPro" id="IPR002933">
    <property type="entry name" value="Peptidase_M20"/>
</dbReference>
<dbReference type="InterPro" id="IPR036264">
    <property type="entry name" value="Bact_exopeptidase_dim_dom"/>
</dbReference>
<feature type="binding site" evidence="8">
    <location>
        <position position="211"/>
    </location>
    <ligand>
        <name>allantoate</name>
        <dbReference type="ChEBI" id="CHEBI:17536"/>
    </ligand>
</feature>
<organism evidence="10 11">
    <name type="scientific">Usitatibacter palustris</name>
    <dbReference type="NCBI Taxonomy" id="2732487"/>
    <lineage>
        <taxon>Bacteria</taxon>
        <taxon>Pseudomonadati</taxon>
        <taxon>Pseudomonadota</taxon>
        <taxon>Betaproteobacteria</taxon>
        <taxon>Nitrosomonadales</taxon>
        <taxon>Usitatibacteraceae</taxon>
        <taxon>Usitatibacter</taxon>
    </lineage>
</organism>
<name>A0A6M4HBN3_9PROT</name>
<dbReference type="InterPro" id="IPR010158">
    <property type="entry name" value="Amidase_Cbmase"/>
</dbReference>
<comment type="cofactor">
    <cofactor evidence="1">
        <name>Mn(2+)</name>
        <dbReference type="ChEBI" id="CHEBI:29035"/>
    </cofactor>
</comment>